<dbReference type="Proteomes" id="UP001057291">
    <property type="component" value="Unassembled WGS sequence"/>
</dbReference>
<keyword evidence="1" id="KW-0175">Coiled coil</keyword>
<keyword evidence="3" id="KW-1185">Reference proteome</keyword>
<evidence type="ECO:0000256" key="1">
    <source>
        <dbReference type="SAM" id="Coils"/>
    </source>
</evidence>
<name>A0AAV4LKP3_9BACL</name>
<feature type="coiled-coil region" evidence="1">
    <location>
        <begin position="177"/>
        <end position="211"/>
    </location>
</feature>
<dbReference type="InterPro" id="IPR009394">
    <property type="entry name" value="MmcB-like"/>
</dbReference>
<dbReference type="RefSeq" id="WP_282201310.1">
    <property type="nucleotide sequence ID" value="NZ_BOQE01000001.1"/>
</dbReference>
<evidence type="ECO:0000313" key="2">
    <source>
        <dbReference type="EMBL" id="GIM48434.1"/>
    </source>
</evidence>
<reference evidence="2" key="1">
    <citation type="journal article" date="2023" name="Int. J. Syst. Evol. Microbiol.">
        <title>Collibacillus ludicampi gen. nov., sp. nov., a new soil bacterium of the family Alicyclobacillaceae.</title>
        <authorList>
            <person name="Jojima T."/>
            <person name="Ioku Y."/>
            <person name="Fukuta Y."/>
            <person name="Shirasaka N."/>
            <person name="Matsumura Y."/>
            <person name="Mori M."/>
        </authorList>
    </citation>
    <scope>NUCLEOTIDE SEQUENCE</scope>
    <source>
        <strain evidence="2">TP075</strain>
    </source>
</reference>
<gene>
    <name evidence="2" type="ORF">DNHGIG_39830</name>
</gene>
<comment type="caution">
    <text evidence="2">The sequence shown here is derived from an EMBL/GenBank/DDBJ whole genome shotgun (WGS) entry which is preliminary data.</text>
</comment>
<dbReference type="AlphaFoldDB" id="A0AAV4LKP3"/>
<dbReference type="Pfam" id="PF06319">
    <property type="entry name" value="MmcB-like"/>
    <property type="match status" value="1"/>
</dbReference>
<evidence type="ECO:0008006" key="4">
    <source>
        <dbReference type="Google" id="ProtNLM"/>
    </source>
</evidence>
<sequence>MSGRPKKVRADQILRALSKRHEKDVWLTEVKTGPTWTAHPGELKRIDGLAIKPSWSSPCVTAYEVKVDRQGFLRDEKWPAYRQFCHRLYFACPKELIHPDELPEDVGLVTFNPENGNLHTAKAARFRDIEIPVTLLYHIVISRTDRDRHPFFSNRRKLFEAYVEDKKDKKELGYLVGTKLVQQLREETDRAAKAERELESLRMQLKQLDELKSILREFAIEIRPWGNWQDELRQKLTSGIGMDVVYEVNRLLEKATRIRDMIGGRSGK</sequence>
<proteinExistence type="predicted"/>
<organism evidence="2 3">
    <name type="scientific">Collibacillus ludicampi</name>
    <dbReference type="NCBI Taxonomy" id="2771369"/>
    <lineage>
        <taxon>Bacteria</taxon>
        <taxon>Bacillati</taxon>
        <taxon>Bacillota</taxon>
        <taxon>Bacilli</taxon>
        <taxon>Bacillales</taxon>
        <taxon>Alicyclobacillaceae</taxon>
        <taxon>Collibacillus</taxon>
    </lineage>
</organism>
<accession>A0AAV4LKP3</accession>
<dbReference type="EMBL" id="BOQE01000001">
    <property type="protein sequence ID" value="GIM48434.1"/>
    <property type="molecule type" value="Genomic_DNA"/>
</dbReference>
<evidence type="ECO:0000313" key="3">
    <source>
        <dbReference type="Proteomes" id="UP001057291"/>
    </source>
</evidence>
<protein>
    <recommendedName>
        <fullName evidence="4">MmcB family DNA repair protein</fullName>
    </recommendedName>
</protein>